<dbReference type="PANTHER" id="PTHR16026:SF0">
    <property type="entry name" value="CARTILAGE ACIDIC PROTEIN 1"/>
    <property type="match status" value="1"/>
</dbReference>
<proteinExistence type="predicted"/>
<dbReference type="EMBL" id="JMIH01000022">
    <property type="protein sequence ID" value="KEO73237.1"/>
    <property type="molecule type" value="Genomic_DNA"/>
</dbReference>
<organism evidence="3 4">
    <name type="scientific">Anditalea andensis</name>
    <dbReference type="NCBI Taxonomy" id="1048983"/>
    <lineage>
        <taxon>Bacteria</taxon>
        <taxon>Pseudomonadati</taxon>
        <taxon>Bacteroidota</taxon>
        <taxon>Cytophagia</taxon>
        <taxon>Cytophagales</taxon>
        <taxon>Cytophagaceae</taxon>
        <taxon>Anditalea</taxon>
    </lineage>
</organism>
<dbReference type="OrthoDB" id="1488345at2"/>
<evidence type="ECO:0000259" key="2">
    <source>
        <dbReference type="Pfam" id="PF07593"/>
    </source>
</evidence>
<dbReference type="Pfam" id="PF13517">
    <property type="entry name" value="FG-GAP_3"/>
    <property type="match status" value="5"/>
</dbReference>
<dbReference type="eggNOG" id="COG4888">
    <property type="taxonomic scope" value="Bacteria"/>
</dbReference>
<protein>
    <submittedName>
        <fullName evidence="3">RNA-binding protein</fullName>
    </submittedName>
</protein>
<feature type="domain" description="ASPIC/UnbV" evidence="2">
    <location>
        <begin position="538"/>
        <end position="604"/>
    </location>
</feature>
<sequence length="1111" mass="123202">MFKSLYTLIPLLVFLFIWSCNDISTDKGEDKLSEHALFELLPHEVTGITFTNELTEGINTNVLVYEYFYNGGGVAVGDLNGDGLDDIYFTGNMVSNKLYLNKGELQFEDITEASGTQGRMGPWTTGVTMVDINGDGLLDIYVCYSGNLPSDKRTNQLFINQGTNEMGIPQFKEEADGYGLALSSFSTQAIFFDYDKDGDLDMFLLNHNTKSLPILDESTTAELLKQEDPAGSQLFRNDNGKFTDVTQSSGIQNSALSYGLGVGVADVNNDGWPDIYVSNDYTAPDFLYINNGDGTFSNISHTALGHISQFSMGSDLADINNDGLIDIFTLDMLPEDNRRQKLLMAPDNYEKFDFMVNMGFHHQYMRNMLHINNGNGTFSEIGQIAGISNTDWSWAPLFADFDNDGWKDLYITNGYQRDYTNLDFLKYMGNYVQSHQGNLKRQNILDLVEKIPASNIKNYLYMNTGGASFENKTAVFGMDHHSNSNGAVYADLDNDGDLDLIVNNINEQAFIYRNTSEENKKNRYLKIKLEGEGKNRFGLGARVTLYSGGNKQLQEQMPTRGYQSSVSPILHFGLGAVASVDSLMVQWQNGRIERIRNVDSNQLLVLSEKDADNVYNIGLLGSESIFKKASIKLPEQTVPSVNDFKRQALLPNPISGSKAALAKGDINGDGIVDLFIGGLCGGISKLYIGKKDGSYQAHHQTSLFTGVAGAEDTKAIFLDVNGNGFLDLYVASGGYGHFEADDALIQDRLYINDGKGGFELSSESLPIMLGSTSTVAANDINGDGAVDLFIGGRVKPGQYPVSSKSYILINDGKGKFSDETVKYSDEISNLGMVTDAVWIDLDRNGKEDLVVVGEWMPILVFINTGSALENKTPFYFPEENTGWWNTIAVHDINKDGKPDLIVGNYGTNSQINASTKEPAELFFKDFDDNGSVDPIFTSYIQGNRYPYLTRDELFEQFTNKRNKFPDYASYADADLEDIFTKEELEGAGYLKAVNLKTSLFFQNSDGKFINQELPIEAQYSQVHCIHFSEENTDGGKYMILAGNYGSSRLRIGRMDANYGSVFHINIDGQITYIPQYKSGLNLKGDIRNIVNLGNRFMFNVVGKGVEVYDLL</sequence>
<dbReference type="STRING" id="1048983.EL17_12855"/>
<accession>A0A074LHH6</accession>
<gene>
    <name evidence="3" type="ORF">EL17_12855</name>
</gene>
<dbReference type="AlphaFoldDB" id="A0A074LHH6"/>
<keyword evidence="4" id="KW-1185">Reference proteome</keyword>
<dbReference type="PANTHER" id="PTHR16026">
    <property type="entry name" value="CARTILAGE ACIDIC PROTEIN 1"/>
    <property type="match status" value="1"/>
</dbReference>
<evidence type="ECO:0000256" key="1">
    <source>
        <dbReference type="ARBA" id="ARBA00022729"/>
    </source>
</evidence>
<keyword evidence="1" id="KW-0732">Signal</keyword>
<reference evidence="3 4" key="1">
    <citation type="submission" date="2014-04" db="EMBL/GenBank/DDBJ databases">
        <title>Characterization and application of a salt tolerant electro-active bacterium.</title>
        <authorList>
            <person name="Yang L."/>
            <person name="Wei S."/>
            <person name="Tay Q.X.M."/>
        </authorList>
    </citation>
    <scope>NUCLEOTIDE SEQUENCE [LARGE SCALE GENOMIC DNA]</scope>
    <source>
        <strain evidence="3 4">LY1</strain>
    </source>
</reference>
<dbReference type="Pfam" id="PF07593">
    <property type="entry name" value="UnbV_ASPIC"/>
    <property type="match status" value="1"/>
</dbReference>
<dbReference type="Gene3D" id="2.130.10.130">
    <property type="entry name" value="Integrin alpha, N-terminal"/>
    <property type="match status" value="4"/>
</dbReference>
<name>A0A074LHH6_9BACT</name>
<comment type="caution">
    <text evidence="3">The sequence shown here is derived from an EMBL/GenBank/DDBJ whole genome shotgun (WGS) entry which is preliminary data.</text>
</comment>
<dbReference type="InterPro" id="IPR011519">
    <property type="entry name" value="UnbV_ASPIC"/>
</dbReference>
<evidence type="ECO:0000313" key="3">
    <source>
        <dbReference type="EMBL" id="KEO73237.1"/>
    </source>
</evidence>
<dbReference type="RefSeq" id="WP_035075012.1">
    <property type="nucleotide sequence ID" value="NZ_JMIH01000022.1"/>
</dbReference>
<dbReference type="Proteomes" id="UP000027821">
    <property type="component" value="Unassembled WGS sequence"/>
</dbReference>
<dbReference type="SUPFAM" id="SSF69318">
    <property type="entry name" value="Integrin alpha N-terminal domain"/>
    <property type="match status" value="2"/>
</dbReference>
<dbReference type="InterPro" id="IPR028994">
    <property type="entry name" value="Integrin_alpha_N"/>
</dbReference>
<evidence type="ECO:0000313" key="4">
    <source>
        <dbReference type="Proteomes" id="UP000027821"/>
    </source>
</evidence>
<dbReference type="InterPro" id="IPR027039">
    <property type="entry name" value="Crtac1"/>
</dbReference>
<dbReference type="InterPro" id="IPR013517">
    <property type="entry name" value="FG-GAP"/>
</dbReference>